<dbReference type="PANTHER" id="PTHR36435">
    <property type="entry name" value="SLR1288 PROTEIN"/>
    <property type="match status" value="1"/>
</dbReference>
<proteinExistence type="predicted"/>
<reference evidence="3 4" key="1">
    <citation type="journal article" date="2018" name="Syst. Appl. Microbiol.">
        <title>A new symbiotic nanoarchaeote (Candidatus Nanoclepta minutus) and its host (Zestosphaera tikiterensis gen. nov., sp. nov.) from a New Zealand hot spring.</title>
        <authorList>
            <person name="St John E."/>
            <person name="Liu Y."/>
            <person name="Podar M."/>
            <person name="Stott M.B."/>
            <person name="Meneghin J."/>
            <person name="Chen Z."/>
            <person name="Lagutin K."/>
            <person name="Mitchell K."/>
            <person name="Reysenbach A.L."/>
        </authorList>
    </citation>
    <scope>NUCLEOTIDE SEQUENCE [LARGE SCALE GENOMIC DNA]</scope>
    <source>
        <strain evidence="3">NZ3</strain>
    </source>
</reference>
<accession>A0A2R7Y8R4</accession>
<protein>
    <recommendedName>
        <fullName evidence="2">CAAX prenyl protease 2/Lysostaphin resistance protein A-like domain-containing protein</fullName>
    </recommendedName>
</protein>
<dbReference type="PANTHER" id="PTHR36435:SF1">
    <property type="entry name" value="CAAX AMINO TERMINAL PROTEASE FAMILY PROTEIN"/>
    <property type="match status" value="1"/>
</dbReference>
<dbReference type="GO" id="GO:0080120">
    <property type="term" value="P:CAAX-box protein maturation"/>
    <property type="evidence" value="ECO:0007669"/>
    <property type="project" value="UniProtKB-ARBA"/>
</dbReference>
<dbReference type="AlphaFoldDB" id="A0A2R7Y8R4"/>
<dbReference type="InterPro" id="IPR052710">
    <property type="entry name" value="CAAX_protease"/>
</dbReference>
<keyword evidence="1" id="KW-1133">Transmembrane helix</keyword>
<dbReference type="GO" id="GO:0004175">
    <property type="term" value="F:endopeptidase activity"/>
    <property type="evidence" value="ECO:0007669"/>
    <property type="project" value="UniProtKB-ARBA"/>
</dbReference>
<feature type="transmembrane region" description="Helical" evidence="1">
    <location>
        <begin position="72"/>
        <end position="93"/>
    </location>
</feature>
<feature type="transmembrane region" description="Helical" evidence="1">
    <location>
        <begin position="235"/>
        <end position="257"/>
    </location>
</feature>
<dbReference type="EMBL" id="NBVN01000001">
    <property type="protein sequence ID" value="PUA33913.1"/>
    <property type="molecule type" value="Genomic_DNA"/>
</dbReference>
<gene>
    <name evidence="3" type="ORF">B7O98_00380</name>
</gene>
<sequence length="279" mass="31270">MQATWDKRYSNTRRGLQASTMAQSYFTKGIDPIITLSVREMGMKCHGALYIIKGALVLFAVFALSVLTCVVLVPIIGVPLVGTTVMQTLFILLPLREDYSILGLRAVRLTRMIAVFTVATCIASLLAYAELHITNSEQFKSPIPGIEQNPIQYFLIALALAPTGEETLFRGLFLGYMLRHDVNPWLTIIVSATLFSFMHMLPFHNAPITQQAFILAIAFLMSIIAGYLRKQTGSLLLAIITHVGFNLGELYGSYYLYRGFHNIKTRCGFHIDRNTFYKT</sequence>
<dbReference type="InterPro" id="IPR003675">
    <property type="entry name" value="Rce1/LyrA-like_dom"/>
</dbReference>
<evidence type="ECO:0000313" key="4">
    <source>
        <dbReference type="Proteomes" id="UP000244093"/>
    </source>
</evidence>
<keyword evidence="1" id="KW-0812">Transmembrane</keyword>
<evidence type="ECO:0000259" key="2">
    <source>
        <dbReference type="Pfam" id="PF02517"/>
    </source>
</evidence>
<feature type="domain" description="CAAX prenyl protease 2/Lysostaphin resistance protein A-like" evidence="2">
    <location>
        <begin position="149"/>
        <end position="247"/>
    </location>
</feature>
<name>A0A2R7Y8R4_9CREN</name>
<feature type="transmembrane region" description="Helical" evidence="1">
    <location>
        <begin position="47"/>
        <end position="66"/>
    </location>
</feature>
<feature type="transmembrane region" description="Helical" evidence="1">
    <location>
        <begin position="208"/>
        <end position="228"/>
    </location>
</feature>
<organism evidence="3 4">
    <name type="scientific">Zestosphaera tikiterensis</name>
    <dbReference type="NCBI Taxonomy" id="1973259"/>
    <lineage>
        <taxon>Archaea</taxon>
        <taxon>Thermoproteota</taxon>
        <taxon>Thermoprotei</taxon>
        <taxon>Desulfurococcales</taxon>
        <taxon>Desulfurococcaceae</taxon>
        <taxon>Zestosphaera</taxon>
    </lineage>
</organism>
<feature type="transmembrane region" description="Helical" evidence="1">
    <location>
        <begin position="113"/>
        <end position="131"/>
    </location>
</feature>
<feature type="transmembrane region" description="Helical" evidence="1">
    <location>
        <begin position="185"/>
        <end position="202"/>
    </location>
</feature>
<feature type="transmembrane region" description="Helical" evidence="1">
    <location>
        <begin position="151"/>
        <end position="173"/>
    </location>
</feature>
<dbReference type="Pfam" id="PF02517">
    <property type="entry name" value="Rce1-like"/>
    <property type="match status" value="1"/>
</dbReference>
<comment type="caution">
    <text evidence="3">The sequence shown here is derived from an EMBL/GenBank/DDBJ whole genome shotgun (WGS) entry which is preliminary data.</text>
</comment>
<dbReference type="Proteomes" id="UP000244093">
    <property type="component" value="Unassembled WGS sequence"/>
</dbReference>
<evidence type="ECO:0000256" key="1">
    <source>
        <dbReference type="SAM" id="Phobius"/>
    </source>
</evidence>
<evidence type="ECO:0000313" key="3">
    <source>
        <dbReference type="EMBL" id="PUA33913.1"/>
    </source>
</evidence>
<keyword evidence="1" id="KW-0472">Membrane</keyword>